<dbReference type="OrthoDB" id="103349at2759"/>
<keyword evidence="4" id="KW-0804">Transcription</keyword>
<dbReference type="PANTHER" id="PTHR47338:SF7">
    <property type="entry name" value="ZN(II)2CYS6 TRANSCRIPTION FACTOR (EUROFUNG)"/>
    <property type="match status" value="1"/>
</dbReference>
<protein>
    <submittedName>
        <fullName evidence="6">Fungal specific transcription factor domain</fullName>
    </submittedName>
</protein>
<evidence type="ECO:0000256" key="3">
    <source>
        <dbReference type="ARBA" id="ARBA00023015"/>
    </source>
</evidence>
<dbReference type="CDD" id="cd12148">
    <property type="entry name" value="fungal_TF_MHR"/>
    <property type="match status" value="1"/>
</dbReference>
<reference evidence="6" key="2">
    <citation type="submission" date="2022-07" db="EMBL/GenBank/DDBJ databases">
        <authorList>
            <person name="Goncalves M.F.M."/>
            <person name="Hilario S."/>
            <person name="Van De Peer Y."/>
            <person name="Esteves A.C."/>
            <person name="Alves A."/>
        </authorList>
    </citation>
    <scope>NUCLEOTIDE SEQUENCE</scope>
    <source>
        <strain evidence="6">MUM 19.33</strain>
    </source>
</reference>
<dbReference type="GO" id="GO:0000981">
    <property type="term" value="F:DNA-binding transcription factor activity, RNA polymerase II-specific"/>
    <property type="evidence" value="ECO:0007669"/>
    <property type="project" value="InterPro"/>
</dbReference>
<dbReference type="GO" id="GO:0005634">
    <property type="term" value="C:nucleus"/>
    <property type="evidence" value="ECO:0007669"/>
    <property type="project" value="UniProtKB-SubCell"/>
</dbReference>
<evidence type="ECO:0000256" key="1">
    <source>
        <dbReference type="ARBA" id="ARBA00004123"/>
    </source>
</evidence>
<keyword evidence="7" id="KW-1185">Reference proteome</keyword>
<organism evidence="6 7">
    <name type="scientific">Emericellopsis cladophorae</name>
    <dbReference type="NCBI Taxonomy" id="2686198"/>
    <lineage>
        <taxon>Eukaryota</taxon>
        <taxon>Fungi</taxon>
        <taxon>Dikarya</taxon>
        <taxon>Ascomycota</taxon>
        <taxon>Pezizomycotina</taxon>
        <taxon>Sordariomycetes</taxon>
        <taxon>Hypocreomycetidae</taxon>
        <taxon>Hypocreales</taxon>
        <taxon>Bionectriaceae</taxon>
        <taxon>Emericellopsis</taxon>
    </lineage>
</organism>
<proteinExistence type="predicted"/>
<evidence type="ECO:0000256" key="5">
    <source>
        <dbReference type="ARBA" id="ARBA00023242"/>
    </source>
</evidence>
<dbReference type="AlphaFoldDB" id="A0A9P9Y187"/>
<sequence>MLLVILYRAETGQLRRAFMLASLAGRAATALRLNHERPDSSATSLEVRRRLMWSLKLVERYFSVGLPEFELCPVENIYIQLPCVEYQFSSDGWDWSTLDDQGSYHISVKLEMFRRDVMKLNRSLALCDQPFSSLPKMMNDFQQHLDRIGTLLPDGVEPTQEQLERWITSQWLPRYLIMRLSFHQIHIDLYRLVLRRFRDAAPRVVLDALGVDFLDHAEAMCIHHAKMSVHTIATMNSTLVEEPTRLLEFDTAICAYTASRMLLFTARFGQTSERTSEEFALGRANMCFP</sequence>
<evidence type="ECO:0000256" key="2">
    <source>
        <dbReference type="ARBA" id="ARBA00022723"/>
    </source>
</evidence>
<dbReference type="RefSeq" id="XP_051362169.1">
    <property type="nucleotide sequence ID" value="XM_051506609.1"/>
</dbReference>
<comment type="caution">
    <text evidence="6">The sequence shown here is derived from an EMBL/GenBank/DDBJ whole genome shotgun (WGS) entry which is preliminary data.</text>
</comment>
<keyword evidence="2" id="KW-0479">Metal-binding</keyword>
<evidence type="ECO:0000313" key="6">
    <source>
        <dbReference type="EMBL" id="KAI6781313.1"/>
    </source>
</evidence>
<dbReference type="EMBL" id="JAGIXG020000023">
    <property type="protein sequence ID" value="KAI6781313.1"/>
    <property type="molecule type" value="Genomic_DNA"/>
</dbReference>
<comment type="subcellular location">
    <subcellularLocation>
        <location evidence="1">Nucleus</location>
    </subcellularLocation>
</comment>
<dbReference type="Proteomes" id="UP001055219">
    <property type="component" value="Unassembled WGS sequence"/>
</dbReference>
<accession>A0A9P9Y187</accession>
<evidence type="ECO:0000256" key="4">
    <source>
        <dbReference type="ARBA" id="ARBA00023163"/>
    </source>
</evidence>
<dbReference type="GeneID" id="75830576"/>
<dbReference type="PANTHER" id="PTHR47338">
    <property type="entry name" value="ZN(II)2CYS6 TRANSCRIPTION FACTOR (EUROFUNG)-RELATED"/>
    <property type="match status" value="1"/>
</dbReference>
<reference evidence="6" key="1">
    <citation type="journal article" date="2021" name="J Fungi (Basel)">
        <title>Genomic and Metabolomic Analyses of the Marine Fungus Emericellopsis cladophorae: Insights into Saltwater Adaptability Mechanisms and Its Biosynthetic Potential.</title>
        <authorList>
            <person name="Goncalves M.F.M."/>
            <person name="Hilario S."/>
            <person name="Van de Peer Y."/>
            <person name="Esteves A.C."/>
            <person name="Alves A."/>
        </authorList>
    </citation>
    <scope>NUCLEOTIDE SEQUENCE</scope>
    <source>
        <strain evidence="6">MUM 19.33</strain>
    </source>
</reference>
<keyword evidence="5" id="KW-0539">Nucleus</keyword>
<evidence type="ECO:0000313" key="7">
    <source>
        <dbReference type="Proteomes" id="UP001055219"/>
    </source>
</evidence>
<dbReference type="GO" id="GO:0046872">
    <property type="term" value="F:metal ion binding"/>
    <property type="evidence" value="ECO:0007669"/>
    <property type="project" value="UniProtKB-KW"/>
</dbReference>
<keyword evidence="3" id="KW-0805">Transcription regulation</keyword>
<gene>
    <name evidence="6" type="ORF">J7T54_004086</name>
</gene>
<name>A0A9P9Y187_9HYPO</name>
<dbReference type="InterPro" id="IPR050815">
    <property type="entry name" value="TF_fung"/>
</dbReference>